<dbReference type="Proteomes" id="UP000027120">
    <property type="component" value="Unassembled WGS sequence"/>
</dbReference>
<feature type="non-terminal residue" evidence="1">
    <location>
        <position position="1"/>
    </location>
</feature>
<dbReference type="AlphaFoldDB" id="A0A067GIC5"/>
<feature type="non-terminal residue" evidence="1">
    <location>
        <position position="159"/>
    </location>
</feature>
<name>A0A067GIC5_CITSI</name>
<sequence>VENQSGLNLHCHFYEQQSVTVGRKQSASIFLRLIDLDYFMFARKLTLVNQAPDSSSVVSIQLSLGSFMTSSIYLSLLESRSLTWRTRIDGLSIVVSPLIRVHNETELSMELRFRRVQEQEDDFASILLKPGHTIDDSMAMFDAVSFSGGLKKALMSLSV</sequence>
<proteinExistence type="predicted"/>
<keyword evidence="2" id="KW-1185">Reference proteome</keyword>
<accession>A0A067GIC5</accession>
<dbReference type="EMBL" id="KK784878">
    <property type="protein sequence ID" value="KDO79389.1"/>
    <property type="molecule type" value="Genomic_DNA"/>
</dbReference>
<organism evidence="1 2">
    <name type="scientific">Citrus sinensis</name>
    <name type="common">Sweet orange</name>
    <name type="synonym">Citrus aurantium var. sinensis</name>
    <dbReference type="NCBI Taxonomy" id="2711"/>
    <lineage>
        <taxon>Eukaryota</taxon>
        <taxon>Viridiplantae</taxon>
        <taxon>Streptophyta</taxon>
        <taxon>Embryophyta</taxon>
        <taxon>Tracheophyta</taxon>
        <taxon>Spermatophyta</taxon>
        <taxon>Magnoliopsida</taxon>
        <taxon>eudicotyledons</taxon>
        <taxon>Gunneridae</taxon>
        <taxon>Pentapetalae</taxon>
        <taxon>rosids</taxon>
        <taxon>malvids</taxon>
        <taxon>Sapindales</taxon>
        <taxon>Rutaceae</taxon>
        <taxon>Aurantioideae</taxon>
        <taxon>Citrus</taxon>
    </lineage>
</organism>
<evidence type="ECO:0000313" key="1">
    <source>
        <dbReference type="EMBL" id="KDO79389.1"/>
    </source>
</evidence>
<evidence type="ECO:0000313" key="2">
    <source>
        <dbReference type="Proteomes" id="UP000027120"/>
    </source>
</evidence>
<protein>
    <submittedName>
        <fullName evidence="1">Uncharacterized protein</fullName>
    </submittedName>
</protein>
<gene>
    <name evidence="1" type="ORF">CISIN_1g0364433mg</name>
</gene>
<reference evidence="1 2" key="1">
    <citation type="submission" date="2014-04" db="EMBL/GenBank/DDBJ databases">
        <authorList>
            <consortium name="International Citrus Genome Consortium"/>
            <person name="Gmitter F."/>
            <person name="Chen C."/>
            <person name="Farmerie W."/>
            <person name="Harkins T."/>
            <person name="Desany B."/>
            <person name="Mohiuddin M."/>
            <person name="Kodira C."/>
            <person name="Borodovsky M."/>
            <person name="Lomsadze A."/>
            <person name="Burns P."/>
            <person name="Jenkins J."/>
            <person name="Prochnik S."/>
            <person name="Shu S."/>
            <person name="Chapman J."/>
            <person name="Pitluck S."/>
            <person name="Schmutz J."/>
            <person name="Rokhsar D."/>
        </authorList>
    </citation>
    <scope>NUCLEOTIDE SEQUENCE</scope>
</reference>